<dbReference type="PANTHER" id="PTHR24379:SF121">
    <property type="entry name" value="C2H2-TYPE DOMAIN-CONTAINING PROTEIN"/>
    <property type="match status" value="1"/>
</dbReference>
<feature type="domain" description="C2H2-type" evidence="14">
    <location>
        <begin position="839"/>
        <end position="867"/>
    </location>
</feature>
<dbReference type="InterPro" id="IPR013087">
    <property type="entry name" value="Znf_C2H2_type"/>
</dbReference>
<feature type="domain" description="C2H2-type" evidence="14">
    <location>
        <begin position="420"/>
        <end position="448"/>
    </location>
</feature>
<keyword evidence="6" id="KW-0862">Zinc</keyword>
<keyword evidence="3" id="KW-0479">Metal-binding</keyword>
<gene>
    <name evidence="15" type="ORF">GDO78_009301</name>
</gene>
<keyword evidence="8" id="KW-0804">Transcription</keyword>
<feature type="compositionally biased region" description="Basic and acidic residues" evidence="12">
    <location>
        <begin position="525"/>
        <end position="545"/>
    </location>
</feature>
<feature type="domain" description="C2H2-type" evidence="14">
    <location>
        <begin position="597"/>
        <end position="624"/>
    </location>
</feature>
<accession>A0A8J6FB03</accession>
<evidence type="ECO:0000256" key="4">
    <source>
        <dbReference type="ARBA" id="ARBA00022737"/>
    </source>
</evidence>
<feature type="compositionally biased region" description="Basic and acidic residues" evidence="12">
    <location>
        <begin position="343"/>
        <end position="361"/>
    </location>
</feature>
<feature type="domain" description="C2H2-type" evidence="14">
    <location>
        <begin position="630"/>
        <end position="658"/>
    </location>
</feature>
<feature type="region of interest" description="Disordered" evidence="12">
    <location>
        <begin position="439"/>
        <end position="481"/>
    </location>
</feature>
<dbReference type="SMART" id="SM00355">
    <property type="entry name" value="ZnF_C2H2"/>
    <property type="match status" value="14"/>
</dbReference>
<keyword evidence="4" id="KW-0677">Repeat</keyword>
<reference evidence="15" key="1">
    <citation type="thesis" date="2020" institute="ProQuest LLC" country="789 East Eisenhower Parkway, Ann Arbor, MI, USA">
        <title>Comparative Genomics and Chromosome Evolution.</title>
        <authorList>
            <person name="Mudd A.B."/>
        </authorList>
    </citation>
    <scope>NUCLEOTIDE SEQUENCE</scope>
    <source>
        <strain evidence="15">HN-11 Male</strain>
        <tissue evidence="15">Kidney and liver</tissue>
    </source>
</reference>
<dbReference type="SUPFAM" id="SSF54695">
    <property type="entry name" value="POZ domain"/>
    <property type="match status" value="1"/>
</dbReference>
<feature type="domain" description="C2H2-type" evidence="14">
    <location>
        <begin position="876"/>
        <end position="903"/>
    </location>
</feature>
<evidence type="ECO:0000256" key="12">
    <source>
        <dbReference type="SAM" id="MobiDB-lite"/>
    </source>
</evidence>
<dbReference type="FunFam" id="3.30.160.60:FF:003301">
    <property type="entry name" value="Zinc finger and BTB domain containing 41"/>
    <property type="match status" value="1"/>
</dbReference>
<evidence type="ECO:0000256" key="9">
    <source>
        <dbReference type="ARBA" id="ARBA00023242"/>
    </source>
</evidence>
<dbReference type="FunFam" id="3.30.160.60:FF:000337">
    <property type="entry name" value="Zinc finger and BTB domain containing 41"/>
    <property type="match status" value="2"/>
</dbReference>
<dbReference type="FunFam" id="3.30.160.60:FF:000624">
    <property type="entry name" value="zinc finger protein 697"/>
    <property type="match status" value="1"/>
</dbReference>
<comment type="caution">
    <text evidence="15">The sequence shown here is derived from an EMBL/GenBank/DDBJ whole genome shotgun (WGS) entry which is preliminary data.</text>
</comment>
<name>A0A8J6FB03_ELECQ</name>
<evidence type="ECO:0000256" key="1">
    <source>
        <dbReference type="ARBA" id="ARBA00004123"/>
    </source>
</evidence>
<feature type="compositionally biased region" description="Basic and acidic residues" evidence="12">
    <location>
        <begin position="439"/>
        <end position="457"/>
    </location>
</feature>
<dbReference type="Gene3D" id="3.30.160.60">
    <property type="entry name" value="Classic Zinc Finger"/>
    <property type="match status" value="12"/>
</dbReference>
<evidence type="ECO:0000313" key="15">
    <source>
        <dbReference type="EMBL" id="KAG9483299.1"/>
    </source>
</evidence>
<organism evidence="15 16">
    <name type="scientific">Eleutherodactylus coqui</name>
    <name type="common">Puerto Rican coqui</name>
    <dbReference type="NCBI Taxonomy" id="57060"/>
    <lineage>
        <taxon>Eukaryota</taxon>
        <taxon>Metazoa</taxon>
        <taxon>Chordata</taxon>
        <taxon>Craniata</taxon>
        <taxon>Vertebrata</taxon>
        <taxon>Euteleostomi</taxon>
        <taxon>Amphibia</taxon>
        <taxon>Batrachia</taxon>
        <taxon>Anura</taxon>
        <taxon>Neobatrachia</taxon>
        <taxon>Hyloidea</taxon>
        <taxon>Eleutherodactylidae</taxon>
        <taxon>Eleutherodactylinae</taxon>
        <taxon>Eleutherodactylus</taxon>
        <taxon>Eleutherodactylus</taxon>
    </lineage>
</organism>
<feature type="domain" description="C2H2-type" evidence="14">
    <location>
        <begin position="671"/>
        <end position="698"/>
    </location>
</feature>
<dbReference type="Pfam" id="PF00096">
    <property type="entry name" value="zf-C2H2"/>
    <property type="match status" value="10"/>
</dbReference>
<dbReference type="AlphaFoldDB" id="A0A8J6FB03"/>
<feature type="region of interest" description="Disordered" evidence="12">
    <location>
        <begin position="496"/>
        <end position="550"/>
    </location>
</feature>
<evidence type="ECO:0000256" key="6">
    <source>
        <dbReference type="ARBA" id="ARBA00022833"/>
    </source>
</evidence>
<sequence length="1066" mass="121205">MKKRRKLGPKSLPPPKTNKKEADDDVTGVLDTPNTVDLHPPDQGDPNNVGADLHPPDQRKVLSSRHYNENLLKYLNDDRQRPGSFCDLVVVVEGKEFRAHKVVVAVGSSYFYASLIKNPDAEVVMLEHVSSAVFQHLLNFLYTSEFFVSEKEINIVLEAAKFLDIIDAVNLLGPEDERIAIKPLTPEVERSSPVKPLTPEDERSSPVKPLTPEDERSSPVKPLTPEDERSSPVRLLTPEVEHSSPVRLLTPEVERSSLVRPLTSEDDHSSPVKLLTPEHERISPGKLLTPEDECSSSVKPLSPDDEHSSLVKSLAPEDELSSLVKPLAPEDEPTLPVKPLSPDSEHSPPVKPLAPEDERSPVKPLAANDECSSSVKPLSPDNEHSSPVKPLAPEDERLSPVKNTSHPEVTQEPAKLENKHKCPLCDRTFRYRKTLENHMDRAHPWLKAGSKDPDSSTRKSARKRKCPAKFGEQDDVESDSSISTASYKIIQVASYSEDSNAMNDEVEEVEEGDTSVQEENDEEVSEVHPEEPGEDLVKPEEKTDNRSSLGDFPEGLAPILSEIRCKKILKCPLCDKSFDRIGKYVSHTRVHTGEKPFECDICYVRCSTKSNLTVHRKKHSNEADLPKKEHKCPFCNRLHASRKTLVKHVKRFHAENAEDFLTIKRIKTEGWNCDICNKSFTRRPHLQEHMILHSQDKPFKCTYCDEQFKSRFKRLRHQEKYHLGPFPCDICGRQFNDTGNLKRHIEYTHGGKRKWICFICGKSVRERTTLEEHLRIHSGEKPHLCSICGQSFRHGSSYRLHLRVHHDDKRYECDECGKTFIRHDHLTKHKKIHSGERAHQCEECGKCFGRRDHLTVHYKSVHLGEKIWQKYKTKYHQCEVCKKVFKGKSSLEMHFRTHSGEKPYKCPICNQSFRIKKTLTKHLVIHSDARPYNCQHCSASFKRKDKLKYHTDHVHGCKTEEEEGAREEAKTYPDPSHSSDAEICVPITLVPVEMGENEAEVETHAESSVMAQPADLAFLEKYTLNPQPATLLHPVRPEQIVESRDQSYLGTLLGLDSQSVSSTEHQ</sequence>
<dbReference type="PROSITE" id="PS50097">
    <property type="entry name" value="BTB"/>
    <property type="match status" value="1"/>
</dbReference>
<feature type="domain" description="C2H2-type" evidence="14">
    <location>
        <begin position="932"/>
        <end position="960"/>
    </location>
</feature>
<evidence type="ECO:0000313" key="16">
    <source>
        <dbReference type="Proteomes" id="UP000770717"/>
    </source>
</evidence>
<keyword evidence="5 11" id="KW-0863">Zinc-finger</keyword>
<dbReference type="GO" id="GO:0008270">
    <property type="term" value="F:zinc ion binding"/>
    <property type="evidence" value="ECO:0007669"/>
    <property type="project" value="UniProtKB-KW"/>
</dbReference>
<feature type="domain" description="C2H2-type" evidence="14">
    <location>
        <begin position="811"/>
        <end position="838"/>
    </location>
</feature>
<dbReference type="PANTHER" id="PTHR24379">
    <property type="entry name" value="KRAB AND ZINC FINGER DOMAIN-CONTAINING"/>
    <property type="match status" value="1"/>
</dbReference>
<dbReference type="FunFam" id="3.30.160.60:FF:002627">
    <property type="entry name" value="Zinc finger and BTB domain-containing 41"/>
    <property type="match status" value="1"/>
</dbReference>
<dbReference type="InterPro" id="IPR000210">
    <property type="entry name" value="BTB/POZ_dom"/>
</dbReference>
<dbReference type="GO" id="GO:0005634">
    <property type="term" value="C:nucleus"/>
    <property type="evidence" value="ECO:0007669"/>
    <property type="project" value="UniProtKB-SubCell"/>
</dbReference>
<feature type="region of interest" description="Disordered" evidence="12">
    <location>
        <begin position="1"/>
        <end position="58"/>
    </location>
</feature>
<dbReference type="OrthoDB" id="654211at2759"/>
<protein>
    <recommendedName>
        <fullName evidence="10">Zinc finger and BTB domain-containing protein 41</fullName>
    </recommendedName>
</protein>
<feature type="domain" description="C2H2-type" evidence="14">
    <location>
        <begin position="755"/>
        <end position="782"/>
    </location>
</feature>
<evidence type="ECO:0000256" key="11">
    <source>
        <dbReference type="PROSITE-ProRule" id="PRU00042"/>
    </source>
</evidence>
<evidence type="ECO:0000256" key="8">
    <source>
        <dbReference type="ARBA" id="ARBA00023163"/>
    </source>
</evidence>
<proteinExistence type="inferred from homology"/>
<feature type="compositionally biased region" description="Acidic residues" evidence="12">
    <location>
        <begin position="504"/>
        <end position="524"/>
    </location>
</feature>
<evidence type="ECO:0000256" key="3">
    <source>
        <dbReference type="ARBA" id="ARBA00022723"/>
    </source>
</evidence>
<dbReference type="Pfam" id="PF00651">
    <property type="entry name" value="BTB"/>
    <property type="match status" value="1"/>
</dbReference>
<keyword evidence="9" id="KW-0539">Nucleus</keyword>
<feature type="domain" description="C2H2-type" evidence="14">
    <location>
        <begin position="699"/>
        <end position="727"/>
    </location>
</feature>
<dbReference type="SUPFAM" id="SSF57667">
    <property type="entry name" value="beta-beta-alpha zinc fingers"/>
    <property type="match status" value="7"/>
</dbReference>
<dbReference type="PROSITE" id="PS50157">
    <property type="entry name" value="ZINC_FINGER_C2H2_2"/>
    <property type="match status" value="14"/>
</dbReference>
<dbReference type="FunFam" id="3.30.160.60:FF:001227">
    <property type="entry name" value="Zinc finger and BTB domain containing 41"/>
    <property type="match status" value="1"/>
</dbReference>
<dbReference type="PROSITE" id="PS00028">
    <property type="entry name" value="ZINC_FINGER_C2H2_1"/>
    <property type="match status" value="13"/>
</dbReference>
<dbReference type="Gene3D" id="3.30.710.10">
    <property type="entry name" value="Potassium Channel Kv1.1, Chain A"/>
    <property type="match status" value="1"/>
</dbReference>
<feature type="compositionally biased region" description="Basic and acidic residues" evidence="12">
    <location>
        <begin position="381"/>
        <end position="399"/>
    </location>
</feature>
<feature type="domain" description="C2H2-type" evidence="14">
    <location>
        <begin position="783"/>
        <end position="810"/>
    </location>
</feature>
<dbReference type="InterPro" id="IPR036236">
    <property type="entry name" value="Znf_C2H2_sf"/>
</dbReference>
<feature type="domain" description="BTB" evidence="13">
    <location>
        <begin position="86"/>
        <end position="150"/>
    </location>
</feature>
<feature type="region of interest" description="Disordered" evidence="12">
    <location>
        <begin position="183"/>
        <end position="417"/>
    </location>
</feature>
<feature type="domain" description="C2H2-type" evidence="14">
    <location>
        <begin position="726"/>
        <end position="754"/>
    </location>
</feature>
<dbReference type="FunFam" id="3.30.160.60:FF:002343">
    <property type="entry name" value="Zinc finger protein 33A"/>
    <property type="match status" value="1"/>
</dbReference>
<dbReference type="InterPro" id="IPR011333">
    <property type="entry name" value="SKP1/BTB/POZ_sf"/>
</dbReference>
<feature type="domain" description="C2H2-type" evidence="14">
    <location>
        <begin position="569"/>
        <end position="596"/>
    </location>
</feature>
<dbReference type="FunFam" id="3.30.160.60:FF:000841">
    <property type="entry name" value="zinc finger and BTB domain-containing protein 41"/>
    <property type="match status" value="1"/>
</dbReference>
<feature type="compositionally biased region" description="Basic and acidic residues" evidence="12">
    <location>
        <begin position="187"/>
        <end position="231"/>
    </location>
</feature>
<evidence type="ECO:0000256" key="7">
    <source>
        <dbReference type="ARBA" id="ARBA00023015"/>
    </source>
</evidence>
<dbReference type="EMBL" id="WNTK01000005">
    <property type="protein sequence ID" value="KAG9483299.1"/>
    <property type="molecule type" value="Genomic_DNA"/>
</dbReference>
<evidence type="ECO:0000259" key="14">
    <source>
        <dbReference type="PROSITE" id="PS50157"/>
    </source>
</evidence>
<comment type="similarity">
    <text evidence="2">Belongs to the krueppel C2H2-type zinc-finger protein family.</text>
</comment>
<feature type="compositionally biased region" description="Basic and acidic residues" evidence="12">
    <location>
        <begin position="252"/>
        <end position="283"/>
    </location>
</feature>
<evidence type="ECO:0000256" key="10">
    <source>
        <dbReference type="ARBA" id="ARBA00070983"/>
    </source>
</evidence>
<keyword evidence="7" id="KW-0805">Transcription regulation</keyword>
<dbReference type="FunFam" id="3.30.160.60:FF:001282">
    <property type="entry name" value="Zinc finger and BTB domain-containing protein 41"/>
    <property type="match status" value="1"/>
</dbReference>
<evidence type="ECO:0000256" key="5">
    <source>
        <dbReference type="ARBA" id="ARBA00022771"/>
    </source>
</evidence>
<feature type="domain" description="C2H2-type" evidence="14">
    <location>
        <begin position="904"/>
        <end position="931"/>
    </location>
</feature>
<comment type="subcellular location">
    <subcellularLocation>
        <location evidence="1">Nucleus</location>
    </subcellularLocation>
</comment>
<dbReference type="Proteomes" id="UP000770717">
    <property type="component" value="Unassembled WGS sequence"/>
</dbReference>
<keyword evidence="16" id="KW-1185">Reference proteome</keyword>
<evidence type="ECO:0000259" key="13">
    <source>
        <dbReference type="PROSITE" id="PS50097"/>
    </source>
</evidence>
<evidence type="ECO:0000256" key="2">
    <source>
        <dbReference type="ARBA" id="ARBA00006991"/>
    </source>
</evidence>
<dbReference type="SMART" id="SM00225">
    <property type="entry name" value="BTB"/>
    <property type="match status" value="1"/>
</dbReference>